<dbReference type="EMBL" id="BKCP01011292">
    <property type="protein sequence ID" value="GER54509.1"/>
    <property type="molecule type" value="Genomic_DNA"/>
</dbReference>
<keyword evidence="1" id="KW-0808">Transferase</keyword>
<comment type="caution">
    <text evidence="1">The sequence shown here is derived from an EMBL/GenBank/DDBJ whole genome shotgun (WGS) entry which is preliminary data.</text>
</comment>
<evidence type="ECO:0000313" key="2">
    <source>
        <dbReference type="Proteomes" id="UP000325081"/>
    </source>
</evidence>
<gene>
    <name evidence="1" type="ORF">STAS_32112</name>
</gene>
<dbReference type="Proteomes" id="UP000325081">
    <property type="component" value="Unassembled WGS sequence"/>
</dbReference>
<keyword evidence="2" id="KW-1185">Reference proteome</keyword>
<dbReference type="AlphaFoldDB" id="A0A5A7RA76"/>
<evidence type="ECO:0000313" key="1">
    <source>
        <dbReference type="EMBL" id="GER54509.1"/>
    </source>
</evidence>
<accession>A0A5A7RA76</accession>
<proteinExistence type="predicted"/>
<reference evidence="2" key="1">
    <citation type="journal article" date="2019" name="Curr. Biol.">
        <title>Genome Sequence of Striga asiatica Provides Insight into the Evolution of Plant Parasitism.</title>
        <authorList>
            <person name="Yoshida S."/>
            <person name="Kim S."/>
            <person name="Wafula E.K."/>
            <person name="Tanskanen J."/>
            <person name="Kim Y.M."/>
            <person name="Honaas L."/>
            <person name="Yang Z."/>
            <person name="Spallek T."/>
            <person name="Conn C.E."/>
            <person name="Ichihashi Y."/>
            <person name="Cheong K."/>
            <person name="Cui S."/>
            <person name="Der J.P."/>
            <person name="Gundlach H."/>
            <person name="Jiao Y."/>
            <person name="Hori C."/>
            <person name="Ishida J.K."/>
            <person name="Kasahara H."/>
            <person name="Kiba T."/>
            <person name="Kim M.S."/>
            <person name="Koo N."/>
            <person name="Laohavisit A."/>
            <person name="Lee Y.H."/>
            <person name="Lumba S."/>
            <person name="McCourt P."/>
            <person name="Mortimer J.C."/>
            <person name="Mutuku J.M."/>
            <person name="Nomura T."/>
            <person name="Sasaki-Sekimoto Y."/>
            <person name="Seto Y."/>
            <person name="Wang Y."/>
            <person name="Wakatake T."/>
            <person name="Sakakibara H."/>
            <person name="Demura T."/>
            <person name="Yamaguchi S."/>
            <person name="Yoneyama K."/>
            <person name="Manabe R.I."/>
            <person name="Nelson D.C."/>
            <person name="Schulman A.H."/>
            <person name="Timko M.P."/>
            <person name="dePamphilis C.W."/>
            <person name="Choi D."/>
            <person name="Shirasu K."/>
        </authorList>
    </citation>
    <scope>NUCLEOTIDE SEQUENCE [LARGE SCALE GENOMIC DNA]</scope>
    <source>
        <strain evidence="2">cv. UVA1</strain>
    </source>
</reference>
<dbReference type="GO" id="GO:0016740">
    <property type="term" value="F:transferase activity"/>
    <property type="evidence" value="ECO:0007669"/>
    <property type="project" value="UniProtKB-KW"/>
</dbReference>
<protein>
    <submittedName>
        <fullName evidence="1">UDP-N-acetylglucosamine--N-acetylmuramyl-(Pentapeptide) pyrophosphoryl-undecaprenol N-acetylglucosaminetransferase</fullName>
    </submittedName>
</protein>
<name>A0A5A7RA76_STRAF</name>
<organism evidence="1 2">
    <name type="scientific">Striga asiatica</name>
    <name type="common">Asiatic witchweed</name>
    <name type="synonym">Buchnera asiatica</name>
    <dbReference type="NCBI Taxonomy" id="4170"/>
    <lineage>
        <taxon>Eukaryota</taxon>
        <taxon>Viridiplantae</taxon>
        <taxon>Streptophyta</taxon>
        <taxon>Embryophyta</taxon>
        <taxon>Tracheophyta</taxon>
        <taxon>Spermatophyta</taxon>
        <taxon>Magnoliopsida</taxon>
        <taxon>eudicotyledons</taxon>
        <taxon>Gunneridae</taxon>
        <taxon>Pentapetalae</taxon>
        <taxon>asterids</taxon>
        <taxon>lamiids</taxon>
        <taxon>Lamiales</taxon>
        <taxon>Orobanchaceae</taxon>
        <taxon>Buchnereae</taxon>
        <taxon>Striga</taxon>
    </lineage>
</organism>
<sequence length="478" mass="53355">MVSMFPLANCLLEQQTNSPVAMQSAFATCPPWFSSWLHIPTSVPQIVLPALSDLHSLFPGVLLLPQLPISASEVLRQPEKKKNAYQIVSAQLQLGAYPASHEQPAFSAGVNCFDSQQRSRKKRDPEGVLKWTKPGKSLQKWYPYLQIRTASKIPEYRSCSKIAESRHTHGENLTTLIRRERKVLLFIRELVKIPERTRSQTNHSSTLANAECSTLAARVEPVALGKSDTSSSKDISPAVKQARVDKLRQCVSGINCLSTRVRVLVTSSFPAFTLRVDKASIRSCSAQPIMLAALFKSARSRRISSPNIQTSSYATEERVTNAVFALPNASSIQLAFKMSVPIPPPPPLSAAKYFTAILAVSVFPAPLSPLKLTKYINKLPKHLLKQSEANKTGLVQITKLQKIIHSIENVSIGRHHYVVDTKHEVSESTKSFKYNSSYSKRPYKHSPDVPDIPNKGYLYRYHAHHQYPTKCFSVPYDI</sequence>